<dbReference type="InterPro" id="IPR029055">
    <property type="entry name" value="Ntn_hydrolases_N"/>
</dbReference>
<dbReference type="CDD" id="cd01991">
    <property type="entry name" value="Asn_synthase_B_C"/>
    <property type="match status" value="1"/>
</dbReference>
<keyword evidence="11" id="KW-1185">Reference proteome</keyword>
<dbReference type="EMBL" id="JBHRSA010000015">
    <property type="protein sequence ID" value="MFC3039574.1"/>
    <property type="molecule type" value="Genomic_DNA"/>
</dbReference>
<comment type="caution">
    <text evidence="10">The sequence shown here is derived from an EMBL/GenBank/DDBJ whole genome shotgun (WGS) entry which is preliminary data.</text>
</comment>
<keyword evidence="6" id="KW-0028">Amino-acid biosynthesis</keyword>
<dbReference type="InterPro" id="IPR051786">
    <property type="entry name" value="ASN_synthetase/amidase"/>
</dbReference>
<dbReference type="Gene3D" id="3.40.50.620">
    <property type="entry name" value="HUPs"/>
    <property type="match status" value="1"/>
</dbReference>
<organism evidence="10 11">
    <name type="scientific">Virgibacillus xinjiangensis</name>
    <dbReference type="NCBI Taxonomy" id="393090"/>
    <lineage>
        <taxon>Bacteria</taxon>
        <taxon>Bacillati</taxon>
        <taxon>Bacillota</taxon>
        <taxon>Bacilli</taxon>
        <taxon>Bacillales</taxon>
        <taxon>Bacillaceae</taxon>
        <taxon>Virgibacillus</taxon>
    </lineage>
</organism>
<dbReference type="InterPro" id="IPR006426">
    <property type="entry name" value="Asn_synth_AEB"/>
</dbReference>
<evidence type="ECO:0000256" key="3">
    <source>
        <dbReference type="ARBA" id="ARBA00012737"/>
    </source>
</evidence>
<keyword evidence="6" id="KW-0061">Asparagine biosynthesis</keyword>
<dbReference type="Proteomes" id="UP001595279">
    <property type="component" value="Unassembled WGS sequence"/>
</dbReference>
<dbReference type="SUPFAM" id="SSF56235">
    <property type="entry name" value="N-terminal nucleophile aminohydrolases (Ntn hydrolases)"/>
    <property type="match status" value="1"/>
</dbReference>
<dbReference type="EC" id="6.3.5.4" evidence="3"/>
<keyword evidence="10" id="KW-0436">Ligase</keyword>
<evidence type="ECO:0000256" key="7">
    <source>
        <dbReference type="ARBA" id="ARBA00022962"/>
    </source>
</evidence>
<evidence type="ECO:0000256" key="4">
    <source>
        <dbReference type="ARBA" id="ARBA00022741"/>
    </source>
</evidence>
<dbReference type="InterPro" id="IPR014729">
    <property type="entry name" value="Rossmann-like_a/b/a_fold"/>
</dbReference>
<comment type="similarity">
    <text evidence="2">Belongs to the asparagine synthetase family.</text>
</comment>
<dbReference type="PANTHER" id="PTHR43284:SF1">
    <property type="entry name" value="ASPARAGINE SYNTHETASE"/>
    <property type="match status" value="1"/>
</dbReference>
<dbReference type="Pfam" id="PF13537">
    <property type="entry name" value="GATase_7"/>
    <property type="match status" value="1"/>
</dbReference>
<dbReference type="InterPro" id="IPR017932">
    <property type="entry name" value="GATase_2_dom"/>
</dbReference>
<feature type="domain" description="Glutamine amidotransferase type-2" evidence="9">
    <location>
        <begin position="2"/>
        <end position="216"/>
    </location>
</feature>
<dbReference type="PROSITE" id="PS51278">
    <property type="entry name" value="GATASE_TYPE_2"/>
    <property type="match status" value="1"/>
</dbReference>
<dbReference type="PANTHER" id="PTHR43284">
    <property type="entry name" value="ASPARAGINE SYNTHETASE (GLUTAMINE-HYDROLYZING)"/>
    <property type="match status" value="1"/>
</dbReference>
<dbReference type="Gene3D" id="3.60.20.10">
    <property type="entry name" value="Glutamine Phosphoribosylpyrophosphate, subunit 1, domain 1"/>
    <property type="match status" value="1"/>
</dbReference>
<protein>
    <recommendedName>
        <fullName evidence="3">asparagine synthase (glutamine-hydrolyzing)</fullName>
        <ecNumber evidence="3">6.3.5.4</ecNumber>
    </recommendedName>
</protein>
<dbReference type="InterPro" id="IPR001962">
    <property type="entry name" value="Asn_synthase"/>
</dbReference>
<name>A0ABV7CT02_9BACI</name>
<dbReference type="CDD" id="cd00712">
    <property type="entry name" value="AsnB"/>
    <property type="match status" value="1"/>
</dbReference>
<proteinExistence type="inferred from homology"/>
<evidence type="ECO:0000313" key="11">
    <source>
        <dbReference type="Proteomes" id="UP001595279"/>
    </source>
</evidence>
<evidence type="ECO:0000256" key="1">
    <source>
        <dbReference type="ARBA" id="ARBA00005187"/>
    </source>
</evidence>
<dbReference type="Pfam" id="PF00733">
    <property type="entry name" value="Asn_synthase"/>
    <property type="match status" value="1"/>
</dbReference>
<dbReference type="SUPFAM" id="SSF52402">
    <property type="entry name" value="Adenine nucleotide alpha hydrolases-like"/>
    <property type="match status" value="1"/>
</dbReference>
<dbReference type="GO" id="GO:0004066">
    <property type="term" value="F:asparagine synthase (glutamine-hydrolyzing) activity"/>
    <property type="evidence" value="ECO:0007669"/>
    <property type="project" value="UniProtKB-EC"/>
</dbReference>
<evidence type="ECO:0000256" key="2">
    <source>
        <dbReference type="ARBA" id="ARBA00005752"/>
    </source>
</evidence>
<evidence type="ECO:0000256" key="8">
    <source>
        <dbReference type="ARBA" id="ARBA00048741"/>
    </source>
</evidence>
<keyword evidence="7" id="KW-0315">Glutamine amidotransferase</keyword>
<evidence type="ECO:0000313" key="10">
    <source>
        <dbReference type="EMBL" id="MFC3039574.1"/>
    </source>
</evidence>
<dbReference type="NCBIfam" id="TIGR01536">
    <property type="entry name" value="asn_synth_AEB"/>
    <property type="match status" value="1"/>
</dbReference>
<keyword evidence="4" id="KW-0547">Nucleotide-binding</keyword>
<gene>
    <name evidence="10" type="primary">asnB</name>
    <name evidence="10" type="ORF">ACFOGI_04865</name>
</gene>
<dbReference type="PIRSF" id="PIRSF001589">
    <property type="entry name" value="Asn_synthetase_glu-h"/>
    <property type="match status" value="1"/>
</dbReference>
<keyword evidence="5" id="KW-0067">ATP-binding</keyword>
<evidence type="ECO:0000256" key="6">
    <source>
        <dbReference type="ARBA" id="ARBA00022888"/>
    </source>
</evidence>
<reference evidence="11" key="1">
    <citation type="journal article" date="2019" name="Int. J. Syst. Evol. Microbiol.">
        <title>The Global Catalogue of Microorganisms (GCM) 10K type strain sequencing project: providing services to taxonomists for standard genome sequencing and annotation.</title>
        <authorList>
            <consortium name="The Broad Institute Genomics Platform"/>
            <consortium name="The Broad Institute Genome Sequencing Center for Infectious Disease"/>
            <person name="Wu L."/>
            <person name="Ma J."/>
        </authorList>
    </citation>
    <scope>NUCLEOTIDE SEQUENCE [LARGE SCALE GENOMIC DNA]</scope>
    <source>
        <strain evidence="11">KCTC 13128</strain>
    </source>
</reference>
<comment type="pathway">
    <text evidence="1">Amino-acid biosynthesis; L-asparagine biosynthesis; L-asparagine from L-aspartate (L-Gln route): step 1/1.</text>
</comment>
<dbReference type="RefSeq" id="WP_390269277.1">
    <property type="nucleotide sequence ID" value="NZ_JBHRSA010000015.1"/>
</dbReference>
<sequence>MCGITGIIDRKKPLYPERQILRKMTDTLILRGPDDSQVWIGGNAAFGHKRLAVVDVEGGKQPMTKSKNGCSYTLVYNGELYNTAELRRELLKRGYSFQTTSDTEVLLTSYMEWKDECVDRLNGIYAFGIWDEQEQRLFMARDRLGVKPLFFLEKEGRLLFGSEIKAILKHPDTKAELERDGMAEIFGLGPSRTPGHGIFKDIRELRGGHVLTYSKDGLKVSRYWNLVSEKHDDSVNETASNVRDLSVDAVQRQLVSDVPVSTFLSGGLDSSAITAIAADYFRKEGRGVLPTFSIDYEGNEQHFQASKFQPSTDQPWIDKMVQYCSTDHHDEVISGSELAAYLKESVRLRDQPGMADIDSSMLWFCRKIKQHTTVSLSGECADEIFGGYPWFHDPHSSSDIGFPWMRSLDARIDLLHPEWQKKLDMKTYVQDRSRETRRETPRLDGEKEQDARRRELFYLNMHWFMAQLLDRKDRMSMGASLEVRVPFADHKLVEYVWNIPWEIKMHGGREKGILRKALEGILPDDVLYRKKSPYPRTFQPEYTKAAVKWMDEILADADSPLFEFLKREKVEAINRSGGKEFKDPWYGQLMKGPQLIAHLCQIDYWLREYDVKASN</sequence>
<accession>A0ABV7CT02</accession>
<evidence type="ECO:0000256" key="5">
    <source>
        <dbReference type="ARBA" id="ARBA00022840"/>
    </source>
</evidence>
<dbReference type="InterPro" id="IPR033738">
    <property type="entry name" value="AsnB_N"/>
</dbReference>
<evidence type="ECO:0000259" key="9">
    <source>
        <dbReference type="PROSITE" id="PS51278"/>
    </source>
</evidence>
<comment type="catalytic activity">
    <reaction evidence="8">
        <text>L-aspartate + L-glutamine + ATP + H2O = L-asparagine + L-glutamate + AMP + diphosphate + H(+)</text>
        <dbReference type="Rhea" id="RHEA:12228"/>
        <dbReference type="ChEBI" id="CHEBI:15377"/>
        <dbReference type="ChEBI" id="CHEBI:15378"/>
        <dbReference type="ChEBI" id="CHEBI:29985"/>
        <dbReference type="ChEBI" id="CHEBI:29991"/>
        <dbReference type="ChEBI" id="CHEBI:30616"/>
        <dbReference type="ChEBI" id="CHEBI:33019"/>
        <dbReference type="ChEBI" id="CHEBI:58048"/>
        <dbReference type="ChEBI" id="CHEBI:58359"/>
        <dbReference type="ChEBI" id="CHEBI:456215"/>
        <dbReference type="EC" id="6.3.5.4"/>
    </reaction>
</comment>